<dbReference type="Proteomes" id="UP000176854">
    <property type="component" value="Unassembled WGS sequence"/>
</dbReference>
<dbReference type="PANTHER" id="PTHR43630:SF2">
    <property type="entry name" value="GLYCOSYLTRANSFERASE"/>
    <property type="match status" value="1"/>
</dbReference>
<feature type="domain" description="Glycosyltransferase 2-like" evidence="1">
    <location>
        <begin position="9"/>
        <end position="93"/>
    </location>
</feature>
<dbReference type="Pfam" id="PF00535">
    <property type="entry name" value="Glycos_transf_2"/>
    <property type="match status" value="1"/>
</dbReference>
<sequence length="220" mass="24538">MASKNIGLSVALAVYNEEKNLERCLSSVGDIADEIVVVDGGSTDGTAHIAKAAGATVIQAVNPEIFHVNKQKAIANCHREWILQLDADEQVSVALAQEIRRVLNMSDVQRSTRQIDSRKKILFERHQKIVEDRDGKIGGNTGIITAYFIPRLNYFLGQPIRHAGTYPDGVIRLVKNGFAHFPAKSVHEQIEIKGRVSWLENDLWHFSNPTLKKYLTGARK</sequence>
<dbReference type="AlphaFoldDB" id="A0A1F5Z7F0"/>
<dbReference type="Gene3D" id="3.90.550.10">
    <property type="entry name" value="Spore Coat Polysaccharide Biosynthesis Protein SpsA, Chain A"/>
    <property type="match status" value="1"/>
</dbReference>
<reference evidence="2 3" key="1">
    <citation type="journal article" date="2016" name="Nat. Commun.">
        <title>Thousands of microbial genomes shed light on interconnected biogeochemical processes in an aquifer system.</title>
        <authorList>
            <person name="Anantharaman K."/>
            <person name="Brown C.T."/>
            <person name="Hug L.A."/>
            <person name="Sharon I."/>
            <person name="Castelle C.J."/>
            <person name="Probst A.J."/>
            <person name="Thomas B.C."/>
            <person name="Singh A."/>
            <person name="Wilkins M.J."/>
            <person name="Karaoz U."/>
            <person name="Brodie E.L."/>
            <person name="Williams K.H."/>
            <person name="Hubbard S.S."/>
            <person name="Banfield J.F."/>
        </authorList>
    </citation>
    <scope>NUCLEOTIDE SEQUENCE [LARGE SCALE GENOMIC DNA]</scope>
</reference>
<dbReference type="InterPro" id="IPR029044">
    <property type="entry name" value="Nucleotide-diphossugar_trans"/>
</dbReference>
<dbReference type="STRING" id="1798373.A2154_01530"/>
<evidence type="ECO:0000259" key="1">
    <source>
        <dbReference type="Pfam" id="PF00535"/>
    </source>
</evidence>
<dbReference type="InterPro" id="IPR001173">
    <property type="entry name" value="Glyco_trans_2-like"/>
</dbReference>
<dbReference type="SUPFAM" id="SSF53448">
    <property type="entry name" value="Nucleotide-diphospho-sugar transferases"/>
    <property type="match status" value="1"/>
</dbReference>
<evidence type="ECO:0000313" key="2">
    <source>
        <dbReference type="EMBL" id="OGG08351.1"/>
    </source>
</evidence>
<accession>A0A1F5Z7F0</accession>
<comment type="caution">
    <text evidence="2">The sequence shown here is derived from an EMBL/GenBank/DDBJ whole genome shotgun (WGS) entry which is preliminary data.</text>
</comment>
<dbReference type="CDD" id="cd02511">
    <property type="entry name" value="Beta4Glucosyltransferase"/>
    <property type="match status" value="1"/>
</dbReference>
<dbReference type="EMBL" id="MFJC01000069">
    <property type="protein sequence ID" value="OGG08351.1"/>
    <property type="molecule type" value="Genomic_DNA"/>
</dbReference>
<organism evidence="2 3">
    <name type="scientific">Candidatus Gottesmanbacteria bacterium RBG_16_43_7</name>
    <dbReference type="NCBI Taxonomy" id="1798373"/>
    <lineage>
        <taxon>Bacteria</taxon>
        <taxon>Candidatus Gottesmaniibacteriota</taxon>
    </lineage>
</organism>
<evidence type="ECO:0000313" key="3">
    <source>
        <dbReference type="Proteomes" id="UP000176854"/>
    </source>
</evidence>
<proteinExistence type="predicted"/>
<dbReference type="PANTHER" id="PTHR43630">
    <property type="entry name" value="POLY-BETA-1,6-N-ACETYL-D-GLUCOSAMINE SYNTHASE"/>
    <property type="match status" value="1"/>
</dbReference>
<gene>
    <name evidence="2" type="ORF">A2154_01530</name>
</gene>
<protein>
    <recommendedName>
        <fullName evidence="1">Glycosyltransferase 2-like domain-containing protein</fullName>
    </recommendedName>
</protein>
<name>A0A1F5Z7F0_9BACT</name>